<dbReference type="Proteomes" id="UP000186221">
    <property type="component" value="Unassembled WGS sequence"/>
</dbReference>
<dbReference type="STRING" id="453582.SAMN05421580_102253"/>
<organism evidence="2 3">
    <name type="scientific">Rhodobacter aestuarii</name>
    <dbReference type="NCBI Taxonomy" id="453582"/>
    <lineage>
        <taxon>Bacteria</taxon>
        <taxon>Pseudomonadati</taxon>
        <taxon>Pseudomonadota</taxon>
        <taxon>Alphaproteobacteria</taxon>
        <taxon>Rhodobacterales</taxon>
        <taxon>Rhodobacter group</taxon>
        <taxon>Rhodobacter</taxon>
    </lineage>
</organism>
<dbReference type="EMBL" id="FTOG01000002">
    <property type="protein sequence ID" value="SIS56770.1"/>
    <property type="molecule type" value="Genomic_DNA"/>
</dbReference>
<accession>A0A1N7K5E0</accession>
<evidence type="ECO:0000313" key="2">
    <source>
        <dbReference type="EMBL" id="SIS56770.1"/>
    </source>
</evidence>
<reference evidence="3" key="1">
    <citation type="submission" date="2017-01" db="EMBL/GenBank/DDBJ databases">
        <authorList>
            <person name="Varghese N."/>
            <person name="Submissions S."/>
        </authorList>
    </citation>
    <scope>NUCLEOTIDE SEQUENCE [LARGE SCALE GENOMIC DNA]</scope>
    <source>
        <strain evidence="3">DSM 19945</strain>
    </source>
</reference>
<protein>
    <submittedName>
        <fullName evidence="2">Uncharacterized protein</fullName>
    </submittedName>
</protein>
<evidence type="ECO:0000256" key="1">
    <source>
        <dbReference type="SAM" id="Phobius"/>
    </source>
</evidence>
<keyword evidence="1" id="KW-1133">Transmembrane helix</keyword>
<feature type="transmembrane region" description="Helical" evidence="1">
    <location>
        <begin position="25"/>
        <end position="46"/>
    </location>
</feature>
<name>A0A1N7K5E0_9RHOB</name>
<gene>
    <name evidence="2" type="ORF">SAMN05421580_102253</name>
</gene>
<keyword evidence="3" id="KW-1185">Reference proteome</keyword>
<keyword evidence="1" id="KW-0472">Membrane</keyword>
<keyword evidence="1" id="KW-0812">Transmembrane</keyword>
<proteinExistence type="predicted"/>
<dbReference type="AlphaFoldDB" id="A0A1N7K5E0"/>
<sequence length="49" mass="4740">MIGLGGLGLGGLATRPNSTGTPTGFLRVLTVNGAIVVNAAGAAYVLEAQ</sequence>
<evidence type="ECO:0000313" key="3">
    <source>
        <dbReference type="Proteomes" id="UP000186221"/>
    </source>
</evidence>